<protein>
    <submittedName>
        <fullName evidence="1">Phage tail protein</fullName>
    </submittedName>
</protein>
<keyword evidence="2" id="KW-1185">Reference proteome</keyword>
<accession>A0ABY3X4A7</accession>
<organism evidence="1 2">
    <name type="scientific">Ignatzschineria rhizosphaerae</name>
    <dbReference type="NCBI Taxonomy" id="2923279"/>
    <lineage>
        <taxon>Bacteria</taxon>
        <taxon>Pseudomonadati</taxon>
        <taxon>Pseudomonadota</taxon>
        <taxon>Gammaproteobacteria</taxon>
        <taxon>Cardiobacteriales</taxon>
        <taxon>Ignatzschineriaceae</taxon>
        <taxon>Ignatzschineria</taxon>
    </lineage>
</organism>
<dbReference type="RefSeq" id="WP_242150866.1">
    <property type="nucleotide sequence ID" value="NZ_CP093379.1"/>
</dbReference>
<dbReference type="Pfam" id="PF06891">
    <property type="entry name" value="P2_Phage_GpR"/>
    <property type="match status" value="1"/>
</dbReference>
<name>A0ABY3X4A7_9GAMM</name>
<gene>
    <name evidence="1" type="ORF">MMG00_02425</name>
</gene>
<evidence type="ECO:0000313" key="1">
    <source>
        <dbReference type="EMBL" id="UNM96730.1"/>
    </source>
</evidence>
<dbReference type="Proteomes" id="UP000829542">
    <property type="component" value="Chromosome"/>
</dbReference>
<evidence type="ECO:0000313" key="2">
    <source>
        <dbReference type="Proteomes" id="UP000829542"/>
    </source>
</evidence>
<dbReference type="EMBL" id="CP093379">
    <property type="protein sequence ID" value="UNM96730.1"/>
    <property type="molecule type" value="Genomic_DNA"/>
</dbReference>
<proteinExistence type="predicted"/>
<sequence length="119" mass="13626">MIHQLKKVFKPYVRSEADIDAWVDNGKPYMWGKTLMTSEEFVVNLKQVTANEHAVVAVAAKWYAENAGLITDEERDAGITYDISIINEDEYEIQFVFQMKRKFITDVDENGVLSANECS</sequence>
<dbReference type="InterPro" id="IPR009678">
    <property type="entry name" value="Phage_tail_completion_R"/>
</dbReference>
<reference evidence="1 2" key="1">
    <citation type="submission" date="2022-03" db="EMBL/GenBank/DDBJ databases">
        <title>Ignatzschineria rhizosphaerae HR5S32.</title>
        <authorList>
            <person name="Sun J.Q."/>
            <person name="Feng J.Y."/>
        </authorList>
    </citation>
    <scope>NUCLEOTIDE SEQUENCE [LARGE SCALE GENOMIC DNA]</scope>
    <source>
        <strain evidence="1 2">HR5S32</strain>
    </source>
</reference>